<evidence type="ECO:0000256" key="1">
    <source>
        <dbReference type="SAM" id="MobiDB-lite"/>
    </source>
</evidence>
<dbReference type="EMBL" id="CAJNNV010005766">
    <property type="protein sequence ID" value="CAE8592598.1"/>
    <property type="molecule type" value="Genomic_DNA"/>
</dbReference>
<reference evidence="2" key="1">
    <citation type="submission" date="2021-02" db="EMBL/GenBank/DDBJ databases">
        <authorList>
            <person name="Dougan E. K."/>
            <person name="Rhodes N."/>
            <person name="Thang M."/>
            <person name="Chan C."/>
        </authorList>
    </citation>
    <scope>NUCLEOTIDE SEQUENCE</scope>
</reference>
<gene>
    <name evidence="2" type="ORF">PGLA1383_LOCUS11243</name>
</gene>
<protein>
    <submittedName>
        <fullName evidence="2">Uncharacterized protein</fullName>
    </submittedName>
</protein>
<keyword evidence="3" id="KW-1185">Reference proteome</keyword>
<sequence length="429" mass="45666">MEGQGKSTNFKSELNNILMLIFKRPVAKADLVFSVLPGPPDVARLTVPVLDITLEQTHPVSLNAATKKTAEVSLAGDVIAELVRRIDAEELTLPQAPLPQVTGDEVATDAERKDGEFMPAGPVSQPVRTDDFKSPLNTALQKLLGREVKKEDRTFMVDTRNLVGRLDLPGLVPPFSVECAIDMEGLGNLSTMTPTERQAVKNSVEHQLAEQALTQLVDSGHLVIDTTKPFVHQWQLGSEGEVSLQASLAGMAAEAIIGEAQASVAVEGPRHVPPRGAAKPPGVDLALLTMRRLQETWTTSPPEEYSESFVCRPEGPGGGPHWFATLTLMSMETTGGAQVQGHGDGPRQQSAKEMAAESLFAQLPDLAKSLPPPPHGVKRPYPDDGLPMGPVSSGKGYGYGKAKGNGKGWGAPMYGGPYGRGGGKKGGKW</sequence>
<organism evidence="2 3">
    <name type="scientific">Polarella glacialis</name>
    <name type="common">Dinoflagellate</name>
    <dbReference type="NCBI Taxonomy" id="89957"/>
    <lineage>
        <taxon>Eukaryota</taxon>
        <taxon>Sar</taxon>
        <taxon>Alveolata</taxon>
        <taxon>Dinophyceae</taxon>
        <taxon>Suessiales</taxon>
        <taxon>Suessiaceae</taxon>
        <taxon>Polarella</taxon>
    </lineage>
</organism>
<dbReference type="AlphaFoldDB" id="A0A813E1D9"/>
<evidence type="ECO:0000313" key="2">
    <source>
        <dbReference type="EMBL" id="CAE8592598.1"/>
    </source>
</evidence>
<dbReference type="Proteomes" id="UP000654075">
    <property type="component" value="Unassembled WGS sequence"/>
</dbReference>
<comment type="caution">
    <text evidence="2">The sequence shown here is derived from an EMBL/GenBank/DDBJ whole genome shotgun (WGS) entry which is preliminary data.</text>
</comment>
<name>A0A813E1D9_POLGL</name>
<evidence type="ECO:0000313" key="3">
    <source>
        <dbReference type="Proteomes" id="UP000654075"/>
    </source>
</evidence>
<accession>A0A813E1D9</accession>
<proteinExistence type="predicted"/>
<feature type="region of interest" description="Disordered" evidence="1">
    <location>
        <begin position="410"/>
        <end position="429"/>
    </location>
</feature>